<organism evidence="1 2">
    <name type="scientific">Meripilus lineatus</name>
    <dbReference type="NCBI Taxonomy" id="2056292"/>
    <lineage>
        <taxon>Eukaryota</taxon>
        <taxon>Fungi</taxon>
        <taxon>Dikarya</taxon>
        <taxon>Basidiomycota</taxon>
        <taxon>Agaricomycotina</taxon>
        <taxon>Agaricomycetes</taxon>
        <taxon>Polyporales</taxon>
        <taxon>Meripilaceae</taxon>
        <taxon>Meripilus</taxon>
    </lineage>
</organism>
<gene>
    <name evidence="1" type="ORF">NLI96_g9671</name>
</gene>
<accession>A0AAD5V087</accession>
<dbReference type="AlphaFoldDB" id="A0AAD5V087"/>
<sequence length="379" mass="43399">MLSTSHQFQVFLTKLTRSPSLGQGVKTLIITRRFLSPLHSTTPELEPVGYQNWIYTAVATLPSFLTKLETLQFRALHTMHPIFIVLTSQFKSIRHLQLFNLSQQSFSEYVQLVNRFPQLQALSIEYHKLPKSGHCVPIRRCRLRQLVIGISDDDMGSGDALQSMLSSTAWLSAIEFLSISVSHTTLPDYTTMDLILQRCARTLRCLMLDFDATEEVKYEIPSLTHLAALEWVSLAAPLESVMLFLESLPQGPLHSIEAIQICPKDVTFKKISDTKYRSNFRALDESLNAPNSKFAALKYFTYYTEDSMEDSTEIVQTAFREMMPKSYERGILWWGDIDAEDVVGEQTGSSRWGILYRLPSQFFVYHRMSKRVSHYITSP</sequence>
<proteinExistence type="predicted"/>
<dbReference type="Gene3D" id="3.80.10.10">
    <property type="entry name" value="Ribonuclease Inhibitor"/>
    <property type="match status" value="1"/>
</dbReference>
<dbReference type="Proteomes" id="UP001212997">
    <property type="component" value="Unassembled WGS sequence"/>
</dbReference>
<name>A0AAD5V087_9APHY</name>
<reference evidence="1" key="1">
    <citation type="submission" date="2022-07" db="EMBL/GenBank/DDBJ databases">
        <title>Genome Sequence of Physisporinus lineatus.</title>
        <authorList>
            <person name="Buettner E."/>
        </authorList>
    </citation>
    <scope>NUCLEOTIDE SEQUENCE</scope>
    <source>
        <strain evidence="1">VT162</strain>
    </source>
</reference>
<evidence type="ECO:0000313" key="1">
    <source>
        <dbReference type="EMBL" id="KAJ3478553.1"/>
    </source>
</evidence>
<protein>
    <submittedName>
        <fullName evidence="1">Uncharacterized protein</fullName>
    </submittedName>
</protein>
<comment type="caution">
    <text evidence="1">The sequence shown here is derived from an EMBL/GenBank/DDBJ whole genome shotgun (WGS) entry which is preliminary data.</text>
</comment>
<dbReference type="EMBL" id="JANAWD010000502">
    <property type="protein sequence ID" value="KAJ3478553.1"/>
    <property type="molecule type" value="Genomic_DNA"/>
</dbReference>
<dbReference type="SUPFAM" id="SSF52047">
    <property type="entry name" value="RNI-like"/>
    <property type="match status" value="1"/>
</dbReference>
<dbReference type="InterPro" id="IPR032675">
    <property type="entry name" value="LRR_dom_sf"/>
</dbReference>
<evidence type="ECO:0000313" key="2">
    <source>
        <dbReference type="Proteomes" id="UP001212997"/>
    </source>
</evidence>
<keyword evidence="2" id="KW-1185">Reference proteome</keyword>